<evidence type="ECO:0000256" key="7">
    <source>
        <dbReference type="ARBA" id="ARBA00022832"/>
    </source>
</evidence>
<evidence type="ECO:0000256" key="12">
    <source>
        <dbReference type="ARBA" id="ARBA00047318"/>
    </source>
</evidence>
<protein>
    <recommendedName>
        <fullName evidence="4 14">3-oxoacyl-[acyl-carrier-protein] synthase 2</fullName>
        <ecNumber evidence="3 14">2.3.1.179</ecNumber>
    </recommendedName>
</protein>
<evidence type="ECO:0000256" key="16">
    <source>
        <dbReference type="RuleBase" id="RU003694"/>
    </source>
</evidence>
<sequence>MRVVVTGFGALTPIGSTKEELISAMRNCKCAIDEITHYPIEDRVVTLAAELKDYAADKEFSRKEINRLDRVNQFAMIAAKNAMKDSKLSKEEIENKRVGVYITSGIGGLRTIEEDHLRGMNRSFDKLSPYFIPKAIINSVGANVAIDLGAHGSCLSIVTACASSTNAIGEAYRAIKGGYEEIIFAGGSEASITELGIGGFTSMKALSTSKDKNRASIPFDKDRNGFVMGEGAGVLVLESLESALERGANIIAELVGYGVNCDAYHITSPSPDGKFATKAISDAIKDAGIKVDEIDYINAHGTSTFLNDKIETLAIKNVFGDRKIKVSSSKSQIGHLLGGSGVVESILSILAMNENFLPPLINFKNKDPECELNFALEAEEYDINYFLKNSLGFGGHNAALIFKRY</sequence>
<reference evidence="18 19" key="1">
    <citation type="journal article" date="2016" name="Appl. Environ. Microbiol.">
        <title>Function and Phylogeny of Bacterial Butyryl Coenzyme A:Acetate Transferases and Their Diversity in the Proximal Colon of Swine.</title>
        <authorList>
            <person name="Trachsel J."/>
            <person name="Bayles D.O."/>
            <person name="Looft T."/>
            <person name="Levine U.Y."/>
            <person name="Allen H.K."/>
        </authorList>
    </citation>
    <scope>NUCLEOTIDE SEQUENCE [LARGE SCALE GENOMIC DNA]</scope>
    <source>
        <strain evidence="18 19">35-6-1</strain>
    </source>
</reference>
<evidence type="ECO:0000256" key="11">
    <source>
        <dbReference type="ARBA" id="ARBA00024006"/>
    </source>
</evidence>
<dbReference type="PANTHER" id="PTHR11712">
    <property type="entry name" value="POLYKETIDE SYNTHASE-RELATED"/>
    <property type="match status" value="1"/>
</dbReference>
<dbReference type="InterPro" id="IPR016039">
    <property type="entry name" value="Thiolase-like"/>
</dbReference>
<dbReference type="PIRSF" id="PIRSF000447">
    <property type="entry name" value="KAS_II"/>
    <property type="match status" value="1"/>
</dbReference>
<dbReference type="InterPro" id="IPR000794">
    <property type="entry name" value="Beta-ketoacyl_synthase"/>
</dbReference>
<dbReference type="InterPro" id="IPR014030">
    <property type="entry name" value="Ketoacyl_synth_N"/>
</dbReference>
<evidence type="ECO:0000256" key="10">
    <source>
        <dbReference type="ARBA" id="ARBA00023315"/>
    </source>
</evidence>
<dbReference type="GO" id="GO:0006633">
    <property type="term" value="P:fatty acid biosynthetic process"/>
    <property type="evidence" value="ECO:0007669"/>
    <property type="project" value="UniProtKB-UniRule"/>
</dbReference>
<dbReference type="InterPro" id="IPR020841">
    <property type="entry name" value="PKS_Beta-ketoAc_synthase_dom"/>
</dbReference>
<comment type="similarity">
    <text evidence="2 14 16">Belongs to the thiolase-like superfamily. Beta-ketoacyl-ACP synthases family.</text>
</comment>
<dbReference type="GO" id="GO:0004315">
    <property type="term" value="F:3-oxoacyl-[acyl-carrier-protein] synthase activity"/>
    <property type="evidence" value="ECO:0007669"/>
    <property type="project" value="UniProtKB-UniRule"/>
</dbReference>
<dbReference type="FunFam" id="3.40.47.10:FF:000018">
    <property type="entry name" value="3-oxoacyl-[acyl-carrier-protein] synthase 2"/>
    <property type="match status" value="1"/>
</dbReference>
<evidence type="ECO:0000259" key="17">
    <source>
        <dbReference type="PROSITE" id="PS52004"/>
    </source>
</evidence>
<dbReference type="PANTHER" id="PTHR11712:SF336">
    <property type="entry name" value="3-OXOACYL-[ACYL-CARRIER-PROTEIN] SYNTHASE, MITOCHONDRIAL"/>
    <property type="match status" value="1"/>
</dbReference>
<evidence type="ECO:0000256" key="4">
    <source>
        <dbReference type="ARBA" id="ARBA00014657"/>
    </source>
</evidence>
<dbReference type="PROSITE" id="PS52004">
    <property type="entry name" value="KS3_2"/>
    <property type="match status" value="1"/>
</dbReference>
<comment type="pathway">
    <text evidence="1 14">Lipid metabolism; fatty acid biosynthesis.</text>
</comment>
<evidence type="ECO:0000256" key="8">
    <source>
        <dbReference type="ARBA" id="ARBA00023098"/>
    </source>
</evidence>
<comment type="caution">
    <text evidence="18">The sequence shown here is derived from an EMBL/GenBank/DDBJ whole genome shotgun (WGS) entry which is preliminary data.</text>
</comment>
<feature type="domain" description="Ketosynthase family 3 (KS3)" evidence="17">
    <location>
        <begin position="1"/>
        <end position="404"/>
    </location>
</feature>
<dbReference type="PROSITE" id="PS00606">
    <property type="entry name" value="KS3_1"/>
    <property type="match status" value="1"/>
</dbReference>
<dbReference type="Pfam" id="PF00109">
    <property type="entry name" value="ketoacyl-synt"/>
    <property type="match status" value="1"/>
</dbReference>
<dbReference type="Gene3D" id="3.40.47.10">
    <property type="match status" value="1"/>
</dbReference>
<keyword evidence="5 14" id="KW-0444">Lipid biosynthesis</keyword>
<feature type="active site" description="For beta-ketoacyl synthase activity" evidence="15">
    <location>
        <position position="161"/>
    </location>
</feature>
<evidence type="ECO:0000256" key="5">
    <source>
        <dbReference type="ARBA" id="ARBA00022516"/>
    </source>
</evidence>
<comment type="function">
    <text evidence="11 14">Involved in the type II fatty acid elongation cycle. Catalyzes the elongation of a wide range of acyl-ACP by the addition of two carbons from malonyl-ACP to an acyl acceptor. Can efficiently catalyze the conversion of palmitoleoyl-ACP (cis-hexadec-9-enoyl-ACP) to cis-vaccenoyl-ACP (cis-octadec-11-enoyl-ACP), an essential step in the thermal regulation of fatty acid composition.</text>
</comment>
<dbReference type="SMART" id="SM00825">
    <property type="entry name" value="PKS_KS"/>
    <property type="match status" value="1"/>
</dbReference>
<proteinExistence type="inferred from homology"/>
<comment type="catalytic activity">
    <reaction evidence="13 14">
        <text>a fatty acyl-[ACP] + malonyl-[ACP] + H(+) = a 3-oxoacyl-[ACP] + holo-[ACP] + CO2</text>
        <dbReference type="Rhea" id="RHEA:22836"/>
        <dbReference type="Rhea" id="RHEA-COMP:9623"/>
        <dbReference type="Rhea" id="RHEA-COMP:9685"/>
        <dbReference type="Rhea" id="RHEA-COMP:9916"/>
        <dbReference type="Rhea" id="RHEA-COMP:14125"/>
        <dbReference type="ChEBI" id="CHEBI:15378"/>
        <dbReference type="ChEBI" id="CHEBI:16526"/>
        <dbReference type="ChEBI" id="CHEBI:64479"/>
        <dbReference type="ChEBI" id="CHEBI:78449"/>
        <dbReference type="ChEBI" id="CHEBI:78776"/>
        <dbReference type="ChEBI" id="CHEBI:138651"/>
    </reaction>
</comment>
<dbReference type="InterPro" id="IPR014031">
    <property type="entry name" value="Ketoacyl_synth_C"/>
</dbReference>
<dbReference type="EC" id="2.3.1.179" evidence="3 14"/>
<dbReference type="InterPro" id="IPR018201">
    <property type="entry name" value="Ketoacyl_synth_AS"/>
</dbReference>
<dbReference type="NCBIfam" id="TIGR03150">
    <property type="entry name" value="fabF"/>
    <property type="match status" value="1"/>
</dbReference>
<dbReference type="InterPro" id="IPR017568">
    <property type="entry name" value="3-oxoacyl-ACP_synth-2"/>
</dbReference>
<dbReference type="EMBL" id="MJIH01000001">
    <property type="protein sequence ID" value="OLR64209.1"/>
    <property type="molecule type" value="Genomic_DNA"/>
</dbReference>
<evidence type="ECO:0000256" key="14">
    <source>
        <dbReference type="PIRNR" id="PIRNR000447"/>
    </source>
</evidence>
<accession>A0A1U7LXS1</accession>
<keyword evidence="7" id="KW-0276">Fatty acid metabolism</keyword>
<keyword evidence="6 14" id="KW-0808">Transferase</keyword>
<evidence type="ECO:0000256" key="15">
    <source>
        <dbReference type="PIRSR" id="PIRSR000447-1"/>
    </source>
</evidence>
<dbReference type="STRING" id="1465756.BIV18_00935"/>
<evidence type="ECO:0000313" key="18">
    <source>
        <dbReference type="EMBL" id="OLR64209.1"/>
    </source>
</evidence>
<evidence type="ECO:0000256" key="6">
    <source>
        <dbReference type="ARBA" id="ARBA00022679"/>
    </source>
</evidence>
<keyword evidence="19" id="KW-1185">Reference proteome</keyword>
<dbReference type="CDD" id="cd00834">
    <property type="entry name" value="KAS_I_II"/>
    <property type="match status" value="1"/>
</dbReference>
<dbReference type="NCBIfam" id="NF005589">
    <property type="entry name" value="PRK07314.1"/>
    <property type="match status" value="1"/>
</dbReference>
<evidence type="ECO:0000256" key="9">
    <source>
        <dbReference type="ARBA" id="ARBA00023160"/>
    </source>
</evidence>
<dbReference type="GO" id="GO:0005829">
    <property type="term" value="C:cytosol"/>
    <property type="evidence" value="ECO:0007669"/>
    <property type="project" value="TreeGrafter"/>
</dbReference>
<name>A0A1U7LXS1_9FIRM</name>
<organism evidence="18 19">
    <name type="scientific">Peptoniphilus porci</name>
    <dbReference type="NCBI Taxonomy" id="2652280"/>
    <lineage>
        <taxon>Bacteria</taxon>
        <taxon>Bacillati</taxon>
        <taxon>Bacillota</taxon>
        <taxon>Tissierellia</taxon>
        <taxon>Tissierellales</taxon>
        <taxon>Peptoniphilaceae</taxon>
        <taxon>Peptoniphilus</taxon>
    </lineage>
</organism>
<gene>
    <name evidence="18" type="ORF">BIV18_00935</name>
</gene>
<dbReference type="Proteomes" id="UP000187166">
    <property type="component" value="Unassembled WGS sequence"/>
</dbReference>
<comment type="catalytic activity">
    <reaction evidence="12 14">
        <text>(9Z)-hexadecenoyl-[ACP] + malonyl-[ACP] + H(+) = 3-oxo-(11Z)-octadecenoyl-[ACP] + holo-[ACP] + CO2</text>
        <dbReference type="Rhea" id="RHEA:55040"/>
        <dbReference type="Rhea" id="RHEA-COMP:9623"/>
        <dbReference type="Rhea" id="RHEA-COMP:9685"/>
        <dbReference type="Rhea" id="RHEA-COMP:10800"/>
        <dbReference type="Rhea" id="RHEA-COMP:14074"/>
        <dbReference type="ChEBI" id="CHEBI:15378"/>
        <dbReference type="ChEBI" id="CHEBI:16526"/>
        <dbReference type="ChEBI" id="CHEBI:64479"/>
        <dbReference type="ChEBI" id="CHEBI:78449"/>
        <dbReference type="ChEBI" id="CHEBI:83989"/>
        <dbReference type="ChEBI" id="CHEBI:138538"/>
        <dbReference type="EC" id="2.3.1.179"/>
    </reaction>
</comment>
<evidence type="ECO:0000313" key="19">
    <source>
        <dbReference type="Proteomes" id="UP000187166"/>
    </source>
</evidence>
<dbReference type="AlphaFoldDB" id="A0A1U7LXS1"/>
<keyword evidence="10 14" id="KW-0012">Acyltransferase</keyword>
<dbReference type="UniPathway" id="UPA00094"/>
<evidence type="ECO:0000256" key="1">
    <source>
        <dbReference type="ARBA" id="ARBA00005194"/>
    </source>
</evidence>
<evidence type="ECO:0000256" key="2">
    <source>
        <dbReference type="ARBA" id="ARBA00008467"/>
    </source>
</evidence>
<dbReference type="SUPFAM" id="SSF53901">
    <property type="entry name" value="Thiolase-like"/>
    <property type="match status" value="1"/>
</dbReference>
<keyword evidence="9 14" id="KW-0275">Fatty acid biosynthesis</keyword>
<evidence type="ECO:0000256" key="13">
    <source>
        <dbReference type="ARBA" id="ARBA00047659"/>
    </source>
</evidence>
<keyword evidence="8" id="KW-0443">Lipid metabolism</keyword>
<evidence type="ECO:0000256" key="3">
    <source>
        <dbReference type="ARBA" id="ARBA00012356"/>
    </source>
</evidence>
<dbReference type="Pfam" id="PF02801">
    <property type="entry name" value="Ketoacyl-synt_C"/>
    <property type="match status" value="1"/>
</dbReference>